<dbReference type="EMBL" id="CACRXK020028194">
    <property type="protein sequence ID" value="CAB4041365.1"/>
    <property type="molecule type" value="Genomic_DNA"/>
</dbReference>
<organism evidence="1 2">
    <name type="scientific">Paramuricea clavata</name>
    <name type="common">Red gorgonian</name>
    <name type="synonym">Violescent sea-whip</name>
    <dbReference type="NCBI Taxonomy" id="317549"/>
    <lineage>
        <taxon>Eukaryota</taxon>
        <taxon>Metazoa</taxon>
        <taxon>Cnidaria</taxon>
        <taxon>Anthozoa</taxon>
        <taxon>Octocorallia</taxon>
        <taxon>Malacalcyonacea</taxon>
        <taxon>Plexauridae</taxon>
        <taxon>Paramuricea</taxon>
    </lineage>
</organism>
<comment type="caution">
    <text evidence="1">The sequence shown here is derived from an EMBL/GenBank/DDBJ whole genome shotgun (WGS) entry which is preliminary data.</text>
</comment>
<evidence type="ECO:0000313" key="2">
    <source>
        <dbReference type="Proteomes" id="UP001152795"/>
    </source>
</evidence>
<reference evidence="1" key="1">
    <citation type="submission" date="2020-04" db="EMBL/GenBank/DDBJ databases">
        <authorList>
            <person name="Alioto T."/>
            <person name="Alioto T."/>
            <person name="Gomez Garrido J."/>
        </authorList>
    </citation>
    <scope>NUCLEOTIDE SEQUENCE</scope>
    <source>
        <strain evidence="1">A484AB</strain>
    </source>
</reference>
<dbReference type="InterPro" id="IPR000477">
    <property type="entry name" value="RT_dom"/>
</dbReference>
<dbReference type="Proteomes" id="UP001152795">
    <property type="component" value="Unassembled WGS sequence"/>
</dbReference>
<feature type="non-terminal residue" evidence="1">
    <location>
        <position position="87"/>
    </location>
</feature>
<accession>A0A6S7K7H7</accession>
<dbReference type="PANTHER" id="PTHR33332">
    <property type="entry name" value="REVERSE TRANSCRIPTASE DOMAIN-CONTAINING PROTEIN"/>
    <property type="match status" value="1"/>
</dbReference>
<feature type="non-terminal residue" evidence="1">
    <location>
        <position position="1"/>
    </location>
</feature>
<sequence length="87" mass="9668">ALVRVQNDILKVIDNNKCVILLLLDLSAAFDTVDHDILLNRLQSNFGIKGKAQAWFRSYLTDRTHFVKIDGNSSSVHPVSYGVPQGS</sequence>
<dbReference type="PROSITE" id="PS50878">
    <property type="entry name" value="RT_POL"/>
    <property type="match status" value="1"/>
</dbReference>
<keyword evidence="2" id="KW-1185">Reference proteome</keyword>
<dbReference type="Pfam" id="PF00078">
    <property type="entry name" value="RVT_1"/>
    <property type="match status" value="1"/>
</dbReference>
<evidence type="ECO:0000313" key="1">
    <source>
        <dbReference type="EMBL" id="CAB4041365.1"/>
    </source>
</evidence>
<dbReference type="OrthoDB" id="416454at2759"/>
<name>A0A6S7K7H7_PARCT</name>
<dbReference type="AlphaFoldDB" id="A0A6S7K7H7"/>
<gene>
    <name evidence="1" type="ORF">PACLA_8A020987</name>
</gene>
<protein>
    <submittedName>
        <fullName evidence="1">Uncharacterized protein</fullName>
    </submittedName>
</protein>
<proteinExistence type="predicted"/>